<dbReference type="AlphaFoldDB" id="A0A4R6VQW2"/>
<proteinExistence type="predicted"/>
<organism evidence="1 2">
    <name type="scientific">Actinomycetospora succinea</name>
    <dbReference type="NCBI Taxonomy" id="663603"/>
    <lineage>
        <taxon>Bacteria</taxon>
        <taxon>Bacillati</taxon>
        <taxon>Actinomycetota</taxon>
        <taxon>Actinomycetes</taxon>
        <taxon>Pseudonocardiales</taxon>
        <taxon>Pseudonocardiaceae</taxon>
        <taxon>Actinomycetospora</taxon>
    </lineage>
</organism>
<accession>A0A4R6VQW2</accession>
<comment type="caution">
    <text evidence="1">The sequence shown here is derived from an EMBL/GenBank/DDBJ whole genome shotgun (WGS) entry which is preliminary data.</text>
</comment>
<evidence type="ECO:0000313" key="2">
    <source>
        <dbReference type="Proteomes" id="UP000295705"/>
    </source>
</evidence>
<reference evidence="1 2" key="1">
    <citation type="submission" date="2019-03" db="EMBL/GenBank/DDBJ databases">
        <title>Genomic Encyclopedia of Type Strains, Phase IV (KMG-IV): sequencing the most valuable type-strain genomes for metagenomic binning, comparative biology and taxonomic classification.</title>
        <authorList>
            <person name="Goeker M."/>
        </authorList>
    </citation>
    <scope>NUCLEOTIDE SEQUENCE [LARGE SCALE GENOMIC DNA]</scope>
    <source>
        <strain evidence="1 2">DSM 45775</strain>
    </source>
</reference>
<keyword evidence="2" id="KW-1185">Reference proteome</keyword>
<evidence type="ECO:0000313" key="1">
    <source>
        <dbReference type="EMBL" id="TDQ64956.1"/>
    </source>
</evidence>
<gene>
    <name evidence="1" type="ORF">EV188_101205</name>
</gene>
<sequence>MHGCVEPDVRAGELAGWLAAAGVTGAAVSVADEVERAWCVRPVPGEDEGWEVFWCERGGRFEWTRFDDESAACFSLFGRLVWAWLAGSPGHRRTV</sequence>
<protein>
    <submittedName>
        <fullName evidence="1">Uncharacterized protein</fullName>
    </submittedName>
</protein>
<dbReference type="EMBL" id="SNYO01000001">
    <property type="protein sequence ID" value="TDQ64956.1"/>
    <property type="molecule type" value="Genomic_DNA"/>
</dbReference>
<name>A0A4R6VQW2_9PSEU</name>
<dbReference type="Proteomes" id="UP000295705">
    <property type="component" value="Unassembled WGS sequence"/>
</dbReference>